<evidence type="ECO:0000256" key="5">
    <source>
        <dbReference type="ARBA" id="ARBA00022991"/>
    </source>
</evidence>
<comment type="cofactor">
    <cofactor evidence="6">
        <name>FAD</name>
        <dbReference type="ChEBI" id="CHEBI:57692"/>
    </cofactor>
    <text evidence="6">Binds 1 FAD per subunit.</text>
</comment>
<dbReference type="AlphaFoldDB" id="A0A6F8PYG7"/>
<sequence length="454" mass="52729">MNYAVGEALEVFAELQRHYQIRAIYSHQETGNAWTFQRDLALKAWCAQQTIVWHEPVQQPIQRGTLNRDDYGSLVQAYFAQAALPIPNSLPPSEHFALWQFPLRLQNDCLRSDAYIANEQTQKGGRRLGMALLESFLQHREQKYLQTLAKPLHGAKFSSRLSPHIAWGSLSVREVMQQTWDVLPGKQYKRNLRAFSERLFWQSHFMQKLETEPAIEFLEMHPLLRDLRNWDATAQQRLQAWQLGQTGFPMVDACMRCLRLRGWLPFRMRAMLVSFASYQLWLPWQKFAPYLGALFTDYEPGVHYSQIQMQSGVTGINAMRVYNPVKQSMDQDPSGEFIRKWCPELAQLDQSMIHQPWDFSDDVLAQFGVKLGENYPLPIVEHQQAAREAKQRLHAVRQLPEVKALKGVVFSKHGSRRKPSERSMNQTRKAKKLSAAAQKKAEYQALLDQQMQLF</sequence>
<dbReference type="EMBL" id="AP021889">
    <property type="protein sequence ID" value="BBP47038.1"/>
    <property type="molecule type" value="Genomic_DNA"/>
</dbReference>
<evidence type="ECO:0000313" key="8">
    <source>
        <dbReference type="EMBL" id="BBP47038.1"/>
    </source>
</evidence>
<keyword evidence="3 6" id="KW-0285">Flavoprotein</keyword>
<dbReference type="GO" id="GO:0006139">
    <property type="term" value="P:nucleobase-containing compound metabolic process"/>
    <property type="evidence" value="ECO:0007669"/>
    <property type="project" value="UniProtKB-ARBA"/>
</dbReference>
<name>A0A6F8PYG7_9GAMM</name>
<evidence type="ECO:0000256" key="4">
    <source>
        <dbReference type="ARBA" id="ARBA00022827"/>
    </source>
</evidence>
<dbReference type="PROSITE" id="PS51645">
    <property type="entry name" value="PHR_CRY_ALPHA_BETA"/>
    <property type="match status" value="1"/>
</dbReference>
<dbReference type="Gene3D" id="1.25.40.80">
    <property type="match status" value="1"/>
</dbReference>
<evidence type="ECO:0000256" key="2">
    <source>
        <dbReference type="ARBA" id="ARBA00005862"/>
    </source>
</evidence>
<keyword evidence="8" id="KW-0456">Lyase</keyword>
<feature type="binding site" evidence="6">
    <location>
        <position position="144"/>
    </location>
    <ligand>
        <name>FAD</name>
        <dbReference type="ChEBI" id="CHEBI:57692"/>
    </ligand>
</feature>
<evidence type="ECO:0000256" key="3">
    <source>
        <dbReference type="ARBA" id="ARBA00022630"/>
    </source>
</evidence>
<keyword evidence="5" id="KW-0157">Chromophore</keyword>
<dbReference type="GO" id="GO:0003677">
    <property type="term" value="F:DNA binding"/>
    <property type="evidence" value="ECO:0007669"/>
    <property type="project" value="TreeGrafter"/>
</dbReference>
<dbReference type="SUPFAM" id="SSF48173">
    <property type="entry name" value="Cryptochrome/photolyase FAD-binding domain"/>
    <property type="match status" value="1"/>
</dbReference>
<dbReference type="InterPro" id="IPR018394">
    <property type="entry name" value="DNA_photolyase_1_CS_C"/>
</dbReference>
<proteinExistence type="inferred from homology"/>
<feature type="binding site" evidence="6">
    <location>
        <begin position="158"/>
        <end position="162"/>
    </location>
    <ligand>
        <name>FAD</name>
        <dbReference type="ChEBI" id="CHEBI:57692"/>
    </ligand>
</feature>
<dbReference type="InterPro" id="IPR005101">
    <property type="entry name" value="Cryptochr/Photolyase_FAD-bd"/>
</dbReference>
<organism evidence="8 9">
    <name type="scientific">Thiosulfatimonas sediminis</name>
    <dbReference type="NCBI Taxonomy" id="2675054"/>
    <lineage>
        <taxon>Bacteria</taxon>
        <taxon>Pseudomonadati</taxon>
        <taxon>Pseudomonadota</taxon>
        <taxon>Gammaproteobacteria</taxon>
        <taxon>Thiotrichales</taxon>
        <taxon>Piscirickettsiaceae</taxon>
        <taxon>Thiosulfatimonas</taxon>
    </lineage>
</organism>
<feature type="domain" description="Photolyase/cryptochrome alpha/beta" evidence="7">
    <location>
        <begin position="1"/>
        <end position="61"/>
    </location>
</feature>
<dbReference type="GO" id="GO:0071949">
    <property type="term" value="F:FAD binding"/>
    <property type="evidence" value="ECO:0007669"/>
    <property type="project" value="TreeGrafter"/>
</dbReference>
<dbReference type="InterPro" id="IPR006050">
    <property type="entry name" value="DNA_photolyase_N"/>
</dbReference>
<dbReference type="PROSITE" id="PS00394">
    <property type="entry name" value="DNA_PHOTOLYASES_1_1"/>
    <property type="match status" value="1"/>
</dbReference>
<feature type="binding site" evidence="6">
    <location>
        <position position="195"/>
    </location>
    <ligand>
        <name>FAD</name>
        <dbReference type="ChEBI" id="CHEBI:57692"/>
    </ligand>
</feature>
<dbReference type="Pfam" id="PF03441">
    <property type="entry name" value="FAD_binding_7"/>
    <property type="match status" value="1"/>
</dbReference>
<dbReference type="PANTHER" id="PTHR11455">
    <property type="entry name" value="CRYPTOCHROME"/>
    <property type="match status" value="1"/>
</dbReference>
<comment type="similarity">
    <text evidence="2">Belongs to the DNA photolyase class-1 family.</text>
</comment>
<dbReference type="GO" id="GO:0006950">
    <property type="term" value="P:response to stress"/>
    <property type="evidence" value="ECO:0007669"/>
    <property type="project" value="UniProtKB-ARBA"/>
</dbReference>
<accession>A0A6F8PYG7</accession>
<dbReference type="GO" id="GO:0009416">
    <property type="term" value="P:response to light stimulus"/>
    <property type="evidence" value="ECO:0007669"/>
    <property type="project" value="TreeGrafter"/>
</dbReference>
<dbReference type="Gene3D" id="3.40.50.620">
    <property type="entry name" value="HUPs"/>
    <property type="match status" value="1"/>
</dbReference>
<dbReference type="SUPFAM" id="SSF52425">
    <property type="entry name" value="Cryptochrome/photolyase, N-terminal domain"/>
    <property type="match status" value="1"/>
</dbReference>
<evidence type="ECO:0000313" key="9">
    <source>
        <dbReference type="Proteomes" id="UP000501726"/>
    </source>
</evidence>
<dbReference type="KEGG" id="tse:THMIRHAS_24110"/>
<dbReference type="InterPro" id="IPR036134">
    <property type="entry name" value="Crypto/Photolyase_FAD-like_sf"/>
</dbReference>
<dbReference type="InterPro" id="IPR036155">
    <property type="entry name" value="Crypto/Photolyase_N_sf"/>
</dbReference>
<dbReference type="InterPro" id="IPR014729">
    <property type="entry name" value="Rossmann-like_a/b/a_fold"/>
</dbReference>
<dbReference type="GO" id="GO:0003904">
    <property type="term" value="F:deoxyribodipyrimidine photo-lyase activity"/>
    <property type="evidence" value="ECO:0007669"/>
    <property type="project" value="TreeGrafter"/>
</dbReference>
<dbReference type="Proteomes" id="UP000501726">
    <property type="component" value="Chromosome"/>
</dbReference>
<keyword evidence="9" id="KW-1185">Reference proteome</keyword>
<comment type="cofactor">
    <cofactor evidence="1">
        <name>(6R)-5,10-methylene-5,6,7,8-tetrahydrofolate</name>
        <dbReference type="ChEBI" id="CHEBI:15636"/>
    </cofactor>
</comment>
<dbReference type="PANTHER" id="PTHR11455:SF9">
    <property type="entry name" value="CRYPTOCHROME CIRCADIAN CLOCK 5 ISOFORM X1"/>
    <property type="match status" value="1"/>
</dbReference>
<gene>
    <name evidence="8" type="ORF">THMIRHAS_24110</name>
</gene>
<evidence type="ECO:0000256" key="1">
    <source>
        <dbReference type="ARBA" id="ARBA00001932"/>
    </source>
</evidence>
<reference evidence="9" key="1">
    <citation type="submission" date="2019-11" db="EMBL/GenBank/DDBJ databases">
        <title>Isolation and characterization of two novel species in the genus Thiomicrorhabdus.</title>
        <authorList>
            <person name="Mochizuki J."/>
            <person name="Kojima H."/>
            <person name="Fukui M."/>
        </authorList>
    </citation>
    <scope>NUCLEOTIDE SEQUENCE [LARGE SCALE GENOMIC DNA]</scope>
    <source>
        <strain evidence="9">aks77</strain>
    </source>
</reference>
<dbReference type="InterPro" id="IPR002081">
    <property type="entry name" value="Cryptochrome/DNA_photolyase_1"/>
</dbReference>
<dbReference type="Gene3D" id="1.10.579.10">
    <property type="entry name" value="DNA Cyclobutane Dipyrimidine Photolyase, subunit A, domain 3"/>
    <property type="match status" value="1"/>
</dbReference>
<keyword evidence="4 6" id="KW-0274">FAD</keyword>
<protein>
    <submittedName>
        <fullName evidence="8">Deoxyribodipyrimidine photo-lyase</fullName>
    </submittedName>
</protein>
<evidence type="ECO:0000256" key="6">
    <source>
        <dbReference type="PIRSR" id="PIRSR602081-1"/>
    </source>
</evidence>
<evidence type="ECO:0000259" key="7">
    <source>
        <dbReference type="PROSITE" id="PS51645"/>
    </source>
</evidence>